<dbReference type="EMBL" id="JADOXO010000365">
    <property type="protein sequence ID" value="KAF9805699.1"/>
    <property type="molecule type" value="Genomic_DNA"/>
</dbReference>
<evidence type="ECO:0000313" key="3">
    <source>
        <dbReference type="Proteomes" id="UP000639403"/>
    </source>
</evidence>
<evidence type="ECO:0000256" key="1">
    <source>
        <dbReference type="SAM" id="Phobius"/>
    </source>
</evidence>
<dbReference type="Proteomes" id="UP000639403">
    <property type="component" value="Unassembled WGS sequence"/>
</dbReference>
<proteinExistence type="predicted"/>
<keyword evidence="1" id="KW-0472">Membrane</keyword>
<reference evidence="2" key="1">
    <citation type="submission" date="2020-11" db="EMBL/GenBank/DDBJ databases">
        <authorList>
            <person name="Koelle M."/>
            <person name="Horta M.A.C."/>
            <person name="Nowrousian M."/>
            <person name="Ohm R.A."/>
            <person name="Benz P."/>
            <person name="Pilgard A."/>
        </authorList>
    </citation>
    <scope>NUCLEOTIDE SEQUENCE</scope>
    <source>
        <strain evidence="2">FPRL280</strain>
    </source>
</reference>
<protein>
    <submittedName>
        <fullName evidence="2">Uncharacterized protein</fullName>
    </submittedName>
</protein>
<keyword evidence="1" id="KW-0812">Transmembrane</keyword>
<feature type="transmembrane region" description="Helical" evidence="1">
    <location>
        <begin position="15"/>
        <end position="36"/>
    </location>
</feature>
<evidence type="ECO:0000313" key="2">
    <source>
        <dbReference type="EMBL" id="KAF9805699.1"/>
    </source>
</evidence>
<organism evidence="2 3">
    <name type="scientific">Rhodonia placenta</name>
    <dbReference type="NCBI Taxonomy" id="104341"/>
    <lineage>
        <taxon>Eukaryota</taxon>
        <taxon>Fungi</taxon>
        <taxon>Dikarya</taxon>
        <taxon>Basidiomycota</taxon>
        <taxon>Agaricomycotina</taxon>
        <taxon>Agaricomycetes</taxon>
        <taxon>Polyporales</taxon>
        <taxon>Adustoporiaceae</taxon>
        <taxon>Rhodonia</taxon>
    </lineage>
</organism>
<reference evidence="2" key="2">
    <citation type="journal article" name="Front. Microbiol.">
        <title>Degradative Capacity of Two Strains of Rhodonia placenta: From Phenotype to Genotype.</title>
        <authorList>
            <person name="Kolle M."/>
            <person name="Horta M.A.C."/>
            <person name="Nowrousian M."/>
            <person name="Ohm R.A."/>
            <person name="Benz J.P."/>
            <person name="Pilgard A."/>
        </authorList>
    </citation>
    <scope>NUCLEOTIDE SEQUENCE</scope>
    <source>
        <strain evidence="2">FPRL280</strain>
    </source>
</reference>
<comment type="caution">
    <text evidence="2">The sequence shown here is derived from an EMBL/GenBank/DDBJ whole genome shotgun (WGS) entry which is preliminary data.</text>
</comment>
<dbReference type="AlphaFoldDB" id="A0A8H7NVE0"/>
<sequence>MNSCTISRSNPKFDLVIHSSLCSSSLGIVVILNFLARSSGRHTVHKSSLIVYKSGINTGV</sequence>
<name>A0A8H7NVE0_9APHY</name>
<keyword evidence="1" id="KW-1133">Transmembrane helix</keyword>
<gene>
    <name evidence="2" type="ORF">IEO21_08935</name>
</gene>
<accession>A0A8H7NVE0</accession>